<feature type="compositionally biased region" description="Basic and acidic residues" evidence="1">
    <location>
        <begin position="1"/>
        <end position="10"/>
    </location>
</feature>
<evidence type="ECO:0000313" key="3">
    <source>
        <dbReference type="Proteomes" id="UP001283361"/>
    </source>
</evidence>
<reference evidence="2" key="1">
    <citation type="journal article" date="2023" name="G3 (Bethesda)">
        <title>A reference genome for the long-term kleptoplast-retaining sea slug Elysia crispata morphotype clarki.</title>
        <authorList>
            <person name="Eastman K.E."/>
            <person name="Pendleton A.L."/>
            <person name="Shaikh M.A."/>
            <person name="Suttiyut T."/>
            <person name="Ogas R."/>
            <person name="Tomko P."/>
            <person name="Gavelis G."/>
            <person name="Widhalm J.R."/>
            <person name="Wisecaver J.H."/>
        </authorList>
    </citation>
    <scope>NUCLEOTIDE SEQUENCE</scope>
    <source>
        <strain evidence="2">ECLA1</strain>
    </source>
</reference>
<name>A0AAE1DUE4_9GAST</name>
<protein>
    <submittedName>
        <fullName evidence="2">Uncharacterized protein</fullName>
    </submittedName>
</protein>
<comment type="caution">
    <text evidence="2">The sequence shown here is derived from an EMBL/GenBank/DDBJ whole genome shotgun (WGS) entry which is preliminary data.</text>
</comment>
<dbReference type="AlphaFoldDB" id="A0AAE1DUE4"/>
<feature type="region of interest" description="Disordered" evidence="1">
    <location>
        <begin position="1"/>
        <end position="21"/>
    </location>
</feature>
<gene>
    <name evidence="2" type="ORF">RRG08_033723</name>
</gene>
<sequence>MTRRIIPERGQRRRTPSLSGCPVVNGVRYLQQPLTSPRPEKAMMAVDISSPDCSVVEEDGKGGVRIVEKGF</sequence>
<evidence type="ECO:0000256" key="1">
    <source>
        <dbReference type="SAM" id="MobiDB-lite"/>
    </source>
</evidence>
<dbReference type="EMBL" id="JAWDGP010002410">
    <property type="protein sequence ID" value="KAK3783466.1"/>
    <property type="molecule type" value="Genomic_DNA"/>
</dbReference>
<evidence type="ECO:0000313" key="2">
    <source>
        <dbReference type="EMBL" id="KAK3783466.1"/>
    </source>
</evidence>
<keyword evidence="3" id="KW-1185">Reference proteome</keyword>
<proteinExistence type="predicted"/>
<dbReference type="Proteomes" id="UP001283361">
    <property type="component" value="Unassembled WGS sequence"/>
</dbReference>
<organism evidence="2 3">
    <name type="scientific">Elysia crispata</name>
    <name type="common">lettuce slug</name>
    <dbReference type="NCBI Taxonomy" id="231223"/>
    <lineage>
        <taxon>Eukaryota</taxon>
        <taxon>Metazoa</taxon>
        <taxon>Spiralia</taxon>
        <taxon>Lophotrochozoa</taxon>
        <taxon>Mollusca</taxon>
        <taxon>Gastropoda</taxon>
        <taxon>Heterobranchia</taxon>
        <taxon>Euthyneura</taxon>
        <taxon>Panpulmonata</taxon>
        <taxon>Sacoglossa</taxon>
        <taxon>Placobranchoidea</taxon>
        <taxon>Plakobranchidae</taxon>
        <taxon>Elysia</taxon>
    </lineage>
</organism>
<accession>A0AAE1DUE4</accession>